<feature type="compositionally biased region" description="Acidic residues" evidence="1">
    <location>
        <begin position="299"/>
        <end position="314"/>
    </location>
</feature>
<proteinExistence type="predicted"/>
<comment type="caution">
    <text evidence="3">The sequence shown here is derived from an EMBL/GenBank/DDBJ whole genome shotgun (WGS) entry which is preliminary data.</text>
</comment>
<feature type="chain" id="PRO_5040805387" description="Aminotransferase-like plant mobile domain-containing protein" evidence="2">
    <location>
        <begin position="23"/>
        <end position="314"/>
    </location>
</feature>
<name>A0A9W7IDE9_HIBTR</name>
<evidence type="ECO:0000256" key="1">
    <source>
        <dbReference type="SAM" id="MobiDB-lite"/>
    </source>
</evidence>
<reference evidence="3" key="1">
    <citation type="submission" date="2023-05" db="EMBL/GenBank/DDBJ databases">
        <title>Genome and transcriptome analyses reveal genes involved in the formation of fine ridges on petal epidermal cells in Hibiscus trionum.</title>
        <authorList>
            <person name="Koshimizu S."/>
            <person name="Masuda S."/>
            <person name="Ishii T."/>
            <person name="Shirasu K."/>
            <person name="Hoshino A."/>
            <person name="Arita M."/>
        </authorList>
    </citation>
    <scope>NUCLEOTIDE SEQUENCE</scope>
    <source>
        <strain evidence="3">Hamamatsu line</strain>
    </source>
</reference>
<gene>
    <name evidence="3" type="ORF">HRI_002973400</name>
</gene>
<feature type="signal peptide" evidence="2">
    <location>
        <begin position="1"/>
        <end position="22"/>
    </location>
</feature>
<dbReference type="EMBL" id="BSYR01000025">
    <property type="protein sequence ID" value="GMI93041.1"/>
    <property type="molecule type" value="Genomic_DNA"/>
</dbReference>
<feature type="region of interest" description="Disordered" evidence="1">
    <location>
        <begin position="292"/>
        <end position="314"/>
    </location>
</feature>
<dbReference type="Gene3D" id="1.20.5.110">
    <property type="match status" value="1"/>
</dbReference>
<sequence>MDFLSIPEFYFRILVLIFYANAKCCVNHDGVVTGVNSYLMGKKISLDVKSICEVFKLEDEGLDDENALGHVLSGSVTALNAQDRILHLMVSWWLRPSGGKYSTIRQVDDFWIRCFRERKRPNLARIMFAEIVYLVQHCHTTLVTSFTYGTTLSYFFLQKDIDCSHDFPTPLTDPIGERSLARGKFHYFNGRWLRLSKLPSEAVAQLENPQGEQVPQAPPPPPQPSMDALMTFLNEQFTGLRTDMASGFTTIDTRFTSLETRMTNVENRLTSLEGGHNSMNISLSTFHDEWRNSMRNDDPIMDEDEDDEDGDDDA</sequence>
<dbReference type="Proteomes" id="UP001165190">
    <property type="component" value="Unassembled WGS sequence"/>
</dbReference>
<keyword evidence="4" id="KW-1185">Reference proteome</keyword>
<evidence type="ECO:0000313" key="3">
    <source>
        <dbReference type="EMBL" id="GMI93041.1"/>
    </source>
</evidence>
<evidence type="ECO:0000256" key="2">
    <source>
        <dbReference type="SAM" id="SignalP"/>
    </source>
</evidence>
<keyword evidence="2" id="KW-0732">Signal</keyword>
<feature type="region of interest" description="Disordered" evidence="1">
    <location>
        <begin position="204"/>
        <end position="225"/>
    </location>
</feature>
<evidence type="ECO:0000313" key="4">
    <source>
        <dbReference type="Proteomes" id="UP001165190"/>
    </source>
</evidence>
<dbReference type="AlphaFoldDB" id="A0A9W7IDE9"/>
<evidence type="ECO:0008006" key="5">
    <source>
        <dbReference type="Google" id="ProtNLM"/>
    </source>
</evidence>
<organism evidence="3 4">
    <name type="scientific">Hibiscus trionum</name>
    <name type="common">Flower of an hour</name>
    <dbReference type="NCBI Taxonomy" id="183268"/>
    <lineage>
        <taxon>Eukaryota</taxon>
        <taxon>Viridiplantae</taxon>
        <taxon>Streptophyta</taxon>
        <taxon>Embryophyta</taxon>
        <taxon>Tracheophyta</taxon>
        <taxon>Spermatophyta</taxon>
        <taxon>Magnoliopsida</taxon>
        <taxon>eudicotyledons</taxon>
        <taxon>Gunneridae</taxon>
        <taxon>Pentapetalae</taxon>
        <taxon>rosids</taxon>
        <taxon>malvids</taxon>
        <taxon>Malvales</taxon>
        <taxon>Malvaceae</taxon>
        <taxon>Malvoideae</taxon>
        <taxon>Hibiscus</taxon>
    </lineage>
</organism>
<accession>A0A9W7IDE9</accession>
<protein>
    <recommendedName>
        <fullName evidence="5">Aminotransferase-like plant mobile domain-containing protein</fullName>
    </recommendedName>
</protein>